<dbReference type="Gene3D" id="3.40.50.2300">
    <property type="match status" value="1"/>
</dbReference>
<comment type="caution">
    <text evidence="4">The sequence shown here is derived from an EMBL/GenBank/DDBJ whole genome shotgun (WGS) entry which is preliminary data.</text>
</comment>
<dbReference type="OrthoDB" id="5432534at2"/>
<protein>
    <submittedName>
        <fullName evidence="4">Two-component system alkaline phosphatase synthesis response regulator PhoP</fullName>
    </submittedName>
</protein>
<dbReference type="InterPro" id="IPR011006">
    <property type="entry name" value="CheY-like_superfamily"/>
</dbReference>
<evidence type="ECO:0000256" key="2">
    <source>
        <dbReference type="PROSITE-ProRule" id="PRU00169"/>
    </source>
</evidence>
<evidence type="ECO:0000256" key="1">
    <source>
        <dbReference type="ARBA" id="ARBA00022553"/>
    </source>
</evidence>
<keyword evidence="5" id="KW-1185">Reference proteome</keyword>
<dbReference type="SUPFAM" id="SSF52172">
    <property type="entry name" value="CheY-like"/>
    <property type="match status" value="1"/>
</dbReference>
<accession>A0A318UAD7</accession>
<evidence type="ECO:0000313" key="4">
    <source>
        <dbReference type="EMBL" id="PYF69982.1"/>
    </source>
</evidence>
<organism evidence="4 5">
    <name type="scientific">Pedobacter nutrimenti</name>
    <dbReference type="NCBI Taxonomy" id="1241337"/>
    <lineage>
        <taxon>Bacteria</taxon>
        <taxon>Pseudomonadati</taxon>
        <taxon>Bacteroidota</taxon>
        <taxon>Sphingobacteriia</taxon>
        <taxon>Sphingobacteriales</taxon>
        <taxon>Sphingobacteriaceae</taxon>
        <taxon>Pedobacter</taxon>
    </lineage>
</organism>
<evidence type="ECO:0000259" key="3">
    <source>
        <dbReference type="PROSITE" id="PS50110"/>
    </source>
</evidence>
<dbReference type="GO" id="GO:0000160">
    <property type="term" value="P:phosphorelay signal transduction system"/>
    <property type="evidence" value="ECO:0007669"/>
    <property type="project" value="InterPro"/>
</dbReference>
<dbReference type="AlphaFoldDB" id="A0A318UAD7"/>
<dbReference type="Proteomes" id="UP000248198">
    <property type="component" value="Unassembled WGS sequence"/>
</dbReference>
<dbReference type="InterPro" id="IPR001789">
    <property type="entry name" value="Sig_transdc_resp-reg_receiver"/>
</dbReference>
<evidence type="ECO:0000313" key="5">
    <source>
        <dbReference type="Proteomes" id="UP000248198"/>
    </source>
</evidence>
<feature type="domain" description="Response regulatory" evidence="3">
    <location>
        <begin position="4"/>
        <end position="118"/>
    </location>
</feature>
<dbReference type="EMBL" id="QKLU01000009">
    <property type="protein sequence ID" value="PYF69982.1"/>
    <property type="molecule type" value="Genomic_DNA"/>
</dbReference>
<gene>
    <name evidence="4" type="ORF">B0O44_10972</name>
</gene>
<keyword evidence="1 2" id="KW-0597">Phosphoprotein</keyword>
<dbReference type="PANTHER" id="PTHR44591">
    <property type="entry name" value="STRESS RESPONSE REGULATOR PROTEIN 1"/>
    <property type="match status" value="1"/>
</dbReference>
<feature type="modified residue" description="4-aspartylphosphate" evidence="2">
    <location>
        <position position="53"/>
    </location>
</feature>
<proteinExistence type="predicted"/>
<dbReference type="RefSeq" id="WP_110834165.1">
    <property type="nucleotide sequence ID" value="NZ_QKLU01000009.1"/>
</dbReference>
<reference evidence="4 5" key="1">
    <citation type="submission" date="2018-06" db="EMBL/GenBank/DDBJ databases">
        <title>Genomic Encyclopedia of Archaeal and Bacterial Type Strains, Phase II (KMG-II): from individual species to whole genera.</title>
        <authorList>
            <person name="Goeker M."/>
        </authorList>
    </citation>
    <scope>NUCLEOTIDE SEQUENCE [LARGE SCALE GENOMIC DNA]</scope>
    <source>
        <strain evidence="4 5">DSM 27372</strain>
    </source>
</reference>
<dbReference type="PROSITE" id="PS50110">
    <property type="entry name" value="RESPONSE_REGULATORY"/>
    <property type="match status" value="1"/>
</dbReference>
<dbReference type="PANTHER" id="PTHR44591:SF3">
    <property type="entry name" value="RESPONSE REGULATORY DOMAIN-CONTAINING PROTEIN"/>
    <property type="match status" value="1"/>
</dbReference>
<dbReference type="InterPro" id="IPR050595">
    <property type="entry name" value="Bact_response_regulator"/>
</dbReference>
<sequence>MAKRIFVLEDDHDIRDVFELLLKEEGYELELSSSFSELKELLKKSVPDLFVIDVMLPDANGIDVCKDLKAQSATRNIPVIVMSANARSKQMSVQACADDYIGKPFDIAHVMNKIDKLLLKPL</sequence>
<name>A0A318UAD7_9SPHI</name>
<dbReference type="SMART" id="SM00448">
    <property type="entry name" value="REC"/>
    <property type="match status" value="1"/>
</dbReference>
<dbReference type="Pfam" id="PF00072">
    <property type="entry name" value="Response_reg"/>
    <property type="match status" value="1"/>
</dbReference>